<keyword evidence="1 8" id="KW-0004">4Fe-4S</keyword>
<dbReference type="KEGG" id="lic:LIC_13221"/>
<sequence>MYSKEPMDNLKTSVHEIYLSLSGEGISTGIPTIFVRMAGCSLRCGMTVGRKLWCDTPYALSPKAGEEMSVNQVLDKIQELSAVNIQILLTGGEPLEGRNREFSITLGNEIFRIRNSSGFYPRPRVETNGAESIEGMDQFVFTLDYKLPGSGMEDRMNLKNLEIYKERKNPLDEIKFVIRDKNDFERCLEIIEKHALVGNLLASPVQGELSPEILAEWIKYSLGSGLRLSIQTHKYIWGDQRGV</sequence>
<dbReference type="PROSITE" id="PS51918">
    <property type="entry name" value="RADICAL_SAM"/>
    <property type="match status" value="1"/>
</dbReference>
<dbReference type="EC" id="4.3.99.3" evidence="8"/>
<feature type="binding site" evidence="8">
    <location>
        <position position="90"/>
    </location>
    <ligand>
        <name>substrate</name>
    </ligand>
</feature>
<dbReference type="EMBL" id="AE016823">
    <property type="protein sequence ID" value="AAS71766.1"/>
    <property type="molecule type" value="Genomic_DNA"/>
</dbReference>
<dbReference type="HAMAP" id="MF_00917">
    <property type="entry name" value="QueE"/>
    <property type="match status" value="1"/>
</dbReference>
<keyword evidence="4 8" id="KW-0460">Magnesium</keyword>
<feature type="binding site" evidence="8">
    <location>
        <begin position="21"/>
        <end position="23"/>
    </location>
    <ligand>
        <name>substrate</name>
    </ligand>
</feature>
<comment type="similarity">
    <text evidence="8">Belongs to the radical SAM superfamily. 7-carboxy-7-deazaguanine synthase family.</text>
</comment>
<gene>
    <name evidence="8" type="primary">queE</name>
    <name evidence="10" type="ordered locus">LIC_13221</name>
</gene>
<keyword evidence="2 8" id="KW-0949">S-adenosyl-L-methionine</keyword>
<feature type="binding site" evidence="8">
    <location>
        <position position="44"/>
    </location>
    <ligand>
        <name>[4Fe-4S] cluster</name>
        <dbReference type="ChEBI" id="CHEBI:49883"/>
        <note>4Fe-4S-S-AdoMet</note>
    </ligand>
</feature>
<organism evidence="10 11">
    <name type="scientific">Leptospira interrogans serogroup Icterohaemorrhagiae serovar copenhageni (strain Fiocruz L1-130)</name>
    <dbReference type="NCBI Taxonomy" id="267671"/>
    <lineage>
        <taxon>Bacteria</taxon>
        <taxon>Pseudomonadati</taxon>
        <taxon>Spirochaetota</taxon>
        <taxon>Spirochaetia</taxon>
        <taxon>Leptospirales</taxon>
        <taxon>Leptospiraceae</taxon>
        <taxon>Leptospira</taxon>
    </lineage>
</organism>
<dbReference type="AlphaFoldDB" id="Q72MG6"/>
<dbReference type="InterPro" id="IPR013785">
    <property type="entry name" value="Aldolase_TIM"/>
</dbReference>
<dbReference type="Proteomes" id="UP000007037">
    <property type="component" value="Chromosome I"/>
</dbReference>
<comment type="subunit">
    <text evidence="8">Homodimer.</text>
</comment>
<feature type="domain" description="Radical SAM core" evidence="9">
    <location>
        <begin position="27"/>
        <end position="239"/>
    </location>
</feature>
<evidence type="ECO:0000256" key="5">
    <source>
        <dbReference type="ARBA" id="ARBA00023004"/>
    </source>
</evidence>
<evidence type="ECO:0000256" key="3">
    <source>
        <dbReference type="ARBA" id="ARBA00022723"/>
    </source>
</evidence>
<evidence type="ECO:0000259" key="9">
    <source>
        <dbReference type="PROSITE" id="PS51918"/>
    </source>
</evidence>
<keyword evidence="8" id="KW-0671">Queuosine biosynthesis</keyword>
<dbReference type="GO" id="GO:0016840">
    <property type="term" value="F:carbon-nitrogen lyase activity"/>
    <property type="evidence" value="ECO:0007669"/>
    <property type="project" value="UniProtKB-UniRule"/>
</dbReference>
<dbReference type="GO" id="GO:0008616">
    <property type="term" value="P:tRNA queuosine(34) biosynthetic process"/>
    <property type="evidence" value="ECO:0007669"/>
    <property type="project" value="UniProtKB-UniRule"/>
</dbReference>
<dbReference type="PANTHER" id="PTHR42836">
    <property type="entry name" value="7-CARBOXY-7-DEAZAGUANINE SYNTHASE"/>
    <property type="match status" value="1"/>
</dbReference>
<keyword evidence="7 8" id="KW-0456">Lyase</keyword>
<feature type="binding site" evidence="8">
    <location>
        <position position="40"/>
    </location>
    <ligand>
        <name>[4Fe-4S] cluster</name>
        <dbReference type="ChEBI" id="CHEBI:49883"/>
        <note>4Fe-4S-S-AdoMet</note>
    </ligand>
</feature>
<comment type="cofactor">
    <cofactor evidence="8">
        <name>[4Fe-4S] cluster</name>
        <dbReference type="ChEBI" id="CHEBI:49883"/>
    </cofactor>
    <text evidence="8">Binds 1 [4Fe-4S] cluster. The cluster is coordinated with 3 cysteines and an exchangeable S-adenosyl-L-methionine.</text>
</comment>
<comment type="function">
    <text evidence="8">Catalyzes the complex heterocyclic radical-mediated conversion of 6-carboxy-5,6,7,8-tetrahydropterin (CPH4) to 7-carboxy-7-deazaguanine (CDG), a step common to the biosynthetic pathways of all 7-deazapurine-containing compounds.</text>
</comment>
<comment type="catalytic activity">
    <reaction evidence="8">
        <text>6-carboxy-5,6,7,8-tetrahydropterin + H(+) = 7-carboxy-7-carbaguanine + NH4(+)</text>
        <dbReference type="Rhea" id="RHEA:27974"/>
        <dbReference type="ChEBI" id="CHEBI:15378"/>
        <dbReference type="ChEBI" id="CHEBI:28938"/>
        <dbReference type="ChEBI" id="CHEBI:61032"/>
        <dbReference type="ChEBI" id="CHEBI:61036"/>
        <dbReference type="EC" id="4.3.99.3"/>
    </reaction>
</comment>
<keyword evidence="5 8" id="KW-0408">Iron</keyword>
<comment type="cofactor">
    <cofactor evidence="8">
        <name>S-adenosyl-L-methionine</name>
        <dbReference type="ChEBI" id="CHEBI:59789"/>
    </cofactor>
    <text evidence="8">Binds 1 S-adenosyl-L-methionine per subunit.</text>
</comment>
<evidence type="ECO:0000313" key="11">
    <source>
        <dbReference type="Proteomes" id="UP000007037"/>
    </source>
</evidence>
<dbReference type="UniPathway" id="UPA00391"/>
<dbReference type="InterPro" id="IPR007197">
    <property type="entry name" value="rSAM"/>
</dbReference>
<feature type="binding site" evidence="8">
    <location>
        <position position="56"/>
    </location>
    <ligand>
        <name>Mg(2+)</name>
        <dbReference type="ChEBI" id="CHEBI:18420"/>
    </ligand>
</feature>
<comment type="pathway">
    <text evidence="8">Purine metabolism; 7-cyano-7-deazaguanine biosynthesis.</text>
</comment>
<name>Q72MG6_LEPIC</name>
<evidence type="ECO:0000256" key="1">
    <source>
        <dbReference type="ARBA" id="ARBA00022485"/>
    </source>
</evidence>
<dbReference type="SFLD" id="SFLDS00029">
    <property type="entry name" value="Radical_SAM"/>
    <property type="match status" value="1"/>
</dbReference>
<proteinExistence type="inferred from homology"/>
<accession>Q72MG6</accession>
<comment type="caution">
    <text evidence="8">Lacks conserved residue(s) required for the propagation of feature annotation.</text>
</comment>
<dbReference type="Gene3D" id="3.20.20.70">
    <property type="entry name" value="Aldolase class I"/>
    <property type="match status" value="1"/>
</dbReference>
<evidence type="ECO:0000256" key="6">
    <source>
        <dbReference type="ARBA" id="ARBA00023014"/>
    </source>
</evidence>
<evidence type="ECO:0000256" key="8">
    <source>
        <dbReference type="HAMAP-Rule" id="MF_00917"/>
    </source>
</evidence>
<evidence type="ECO:0000313" key="10">
    <source>
        <dbReference type="EMBL" id="AAS71766.1"/>
    </source>
</evidence>
<dbReference type="PANTHER" id="PTHR42836:SF1">
    <property type="entry name" value="7-CARBOXY-7-DEAZAGUANINE SYNTHASE"/>
    <property type="match status" value="1"/>
</dbReference>
<evidence type="ECO:0000256" key="7">
    <source>
        <dbReference type="ARBA" id="ARBA00023239"/>
    </source>
</evidence>
<dbReference type="InterPro" id="IPR024924">
    <property type="entry name" value="7-CO-7-deazaguanine_synth-like"/>
</dbReference>
<dbReference type="GO" id="GO:0051539">
    <property type="term" value="F:4 iron, 4 sulfur cluster binding"/>
    <property type="evidence" value="ECO:0007669"/>
    <property type="project" value="UniProtKB-UniRule"/>
</dbReference>
<dbReference type="PIRSF" id="PIRSF000370">
    <property type="entry name" value="QueE"/>
    <property type="match status" value="1"/>
</dbReference>
<reference evidence="10 11" key="1">
    <citation type="journal article" date="2004" name="J. Bacteriol.">
        <title>Comparative genomics of two Leptospira interrogans serovars reveals novel insights into physiology and pathogenesis.</title>
        <authorList>
            <person name="Nascimento A.L."/>
            <person name="Ko A.I."/>
            <person name="Martins E.A."/>
            <person name="Monteiro-Vitorello C.B."/>
            <person name="Ho P.L."/>
            <person name="Haake D.A."/>
            <person name="Verjovski-Almeida S."/>
            <person name="Hartskeerl R.A."/>
            <person name="Marques M.V."/>
            <person name="Oliveira M.C."/>
            <person name="Menck C.F."/>
            <person name="Leite L.C."/>
            <person name="Carrer H."/>
            <person name="Coutinho L.L."/>
            <person name="Degrave W.M."/>
            <person name="Dellagostin O.A."/>
            <person name="El-Dorry H."/>
            <person name="Ferro E.S."/>
            <person name="Ferro M.I."/>
            <person name="Furlan L.R."/>
            <person name="Gamberini M."/>
            <person name="Giglioti E.A."/>
            <person name="Goes-Neto A."/>
            <person name="Goldman G.H."/>
            <person name="Goldman M.H."/>
            <person name="Harakava R."/>
            <person name="Jeronimo S.M."/>
            <person name="Junqueira-De-Azevedo I.L."/>
            <person name="Kimura E.T."/>
            <person name="Kuramae E.E."/>
            <person name="Lemos E.G."/>
            <person name="Lemos M.V."/>
            <person name="Marino C.L."/>
            <person name="Nunes L.R."/>
            <person name="De Oliveira R.C."/>
            <person name="Pereira G.G."/>
            <person name="Reis M.S."/>
            <person name="Schriefer A."/>
            <person name="Siqueira W.J."/>
            <person name="Sommer P."/>
            <person name="Tsai S.M."/>
            <person name="Simpson A.J."/>
            <person name="Ferro J.A."/>
            <person name="Camargo L.E."/>
            <person name="Kitajima J.P."/>
            <person name="Setubal J.C."/>
            <person name="Van Sluys M.A."/>
        </authorList>
    </citation>
    <scope>NUCLEOTIDE SEQUENCE [LARGE SCALE GENOMIC DNA]</scope>
    <source>
        <strain evidence="10 11">Fiocruz L1-130</strain>
    </source>
</reference>
<feature type="binding site" evidence="8">
    <location>
        <begin position="53"/>
        <end position="55"/>
    </location>
    <ligand>
        <name>S-adenosyl-L-methionine</name>
        <dbReference type="ChEBI" id="CHEBI:59789"/>
    </ligand>
</feature>
<keyword evidence="6 8" id="KW-0411">Iron-sulfur</keyword>
<evidence type="ECO:0000256" key="4">
    <source>
        <dbReference type="ARBA" id="ARBA00022842"/>
    </source>
</evidence>
<protein>
    <recommendedName>
        <fullName evidence="8">7-carboxy-7-deazaguanine synthase</fullName>
        <shortName evidence="8">CDG synthase</shortName>
        <ecNumber evidence="8">4.3.99.3</ecNumber>
    </recommendedName>
    <alternativeName>
        <fullName evidence="8">Queuosine biosynthesis protein QueE</fullName>
    </alternativeName>
</protein>
<feature type="binding site" evidence="8">
    <location>
        <position position="54"/>
    </location>
    <ligand>
        <name>[4Fe-4S] cluster</name>
        <dbReference type="ChEBI" id="CHEBI:49883"/>
        <note>4Fe-4S-S-AdoMet</note>
    </ligand>
</feature>
<evidence type="ECO:0000256" key="2">
    <source>
        <dbReference type="ARBA" id="ARBA00022691"/>
    </source>
</evidence>
<dbReference type="HOGENOM" id="CLU_066739_2_0_12"/>
<feature type="binding site" evidence="8">
    <location>
        <position position="36"/>
    </location>
    <ligand>
        <name>substrate</name>
    </ligand>
</feature>
<dbReference type="GO" id="GO:0000287">
    <property type="term" value="F:magnesium ion binding"/>
    <property type="evidence" value="ECO:0007669"/>
    <property type="project" value="UniProtKB-UniRule"/>
</dbReference>
<comment type="cofactor">
    <cofactor evidence="8">
        <name>Mg(2+)</name>
        <dbReference type="ChEBI" id="CHEBI:18420"/>
    </cofactor>
</comment>
<dbReference type="GO" id="GO:1904047">
    <property type="term" value="F:S-adenosyl-L-methionine binding"/>
    <property type="evidence" value="ECO:0007669"/>
    <property type="project" value="UniProtKB-UniRule"/>
</dbReference>
<feature type="binding site" evidence="8">
    <location>
        <position position="92"/>
    </location>
    <ligand>
        <name>S-adenosyl-L-methionine</name>
        <dbReference type="ChEBI" id="CHEBI:59789"/>
    </ligand>
</feature>
<keyword evidence="3 8" id="KW-0479">Metal-binding</keyword>
<dbReference type="Pfam" id="PF13353">
    <property type="entry name" value="Fer4_12"/>
    <property type="match status" value="1"/>
</dbReference>